<dbReference type="InParanoid" id="A0A507BHM7"/>
<protein>
    <submittedName>
        <fullName evidence="2">Uncharacterized protein</fullName>
    </submittedName>
</protein>
<proteinExistence type="predicted"/>
<keyword evidence="3" id="KW-1185">Reference proteome</keyword>
<comment type="caution">
    <text evidence="2">The sequence shown here is derived from an EMBL/GenBank/DDBJ whole genome shotgun (WGS) entry which is preliminary data.</text>
</comment>
<feature type="compositionally biased region" description="Basic and acidic residues" evidence="1">
    <location>
        <begin position="106"/>
        <end position="119"/>
    </location>
</feature>
<accession>A0A507BHM7</accession>
<sequence length="139" mass="15589">MPVEQQLTEIELIMDIVRGIETQKETLDQLKQAIPASMFVGEVALLEDAATKVLYNVIDRHLSGVRLLTVIQLTEVLDAMNYATARVSQITAMHLQFARNSQRSIEKKEEALERQKQADFPEDPDNEKGEVIGKGELGP</sequence>
<feature type="region of interest" description="Disordered" evidence="1">
    <location>
        <begin position="106"/>
        <end position="139"/>
    </location>
</feature>
<name>A0A507BHM7_9PEZI</name>
<dbReference type="GeneID" id="41970858"/>
<reference evidence="2 3" key="1">
    <citation type="submission" date="2019-06" db="EMBL/GenBank/DDBJ databases">
        <title>Draft genome sequence of the filamentous fungus Phialemoniopsis curvata isolated from diesel fuel.</title>
        <authorList>
            <person name="Varaljay V.A."/>
            <person name="Lyon W.J."/>
            <person name="Crouch A.L."/>
            <person name="Drake C.E."/>
            <person name="Hollomon J.M."/>
            <person name="Nadeau L.J."/>
            <person name="Nunn H.S."/>
            <person name="Stevenson B.S."/>
            <person name="Bojanowski C.L."/>
            <person name="Crookes-Goodson W.J."/>
        </authorList>
    </citation>
    <scope>NUCLEOTIDE SEQUENCE [LARGE SCALE GENOMIC DNA]</scope>
    <source>
        <strain evidence="2 3">D216</strain>
    </source>
</reference>
<gene>
    <name evidence="2" type="ORF">E0L32_003411</name>
</gene>
<evidence type="ECO:0000313" key="2">
    <source>
        <dbReference type="EMBL" id="TPX16849.1"/>
    </source>
</evidence>
<evidence type="ECO:0000313" key="3">
    <source>
        <dbReference type="Proteomes" id="UP000319257"/>
    </source>
</evidence>
<dbReference type="RefSeq" id="XP_030998560.1">
    <property type="nucleotide sequence ID" value="XM_031137709.1"/>
</dbReference>
<organism evidence="2 3">
    <name type="scientific">Thyridium curvatum</name>
    <dbReference type="NCBI Taxonomy" id="1093900"/>
    <lineage>
        <taxon>Eukaryota</taxon>
        <taxon>Fungi</taxon>
        <taxon>Dikarya</taxon>
        <taxon>Ascomycota</taxon>
        <taxon>Pezizomycotina</taxon>
        <taxon>Sordariomycetes</taxon>
        <taxon>Sordariomycetidae</taxon>
        <taxon>Thyridiales</taxon>
        <taxon>Thyridiaceae</taxon>
        <taxon>Thyridium</taxon>
    </lineage>
</organism>
<evidence type="ECO:0000256" key="1">
    <source>
        <dbReference type="SAM" id="MobiDB-lite"/>
    </source>
</evidence>
<dbReference type="Proteomes" id="UP000319257">
    <property type="component" value="Unassembled WGS sequence"/>
</dbReference>
<dbReference type="EMBL" id="SKBQ01000015">
    <property type="protein sequence ID" value="TPX16849.1"/>
    <property type="molecule type" value="Genomic_DNA"/>
</dbReference>
<dbReference type="AlphaFoldDB" id="A0A507BHM7"/>